<evidence type="ECO:0000313" key="2">
    <source>
        <dbReference type="Proteomes" id="UP000240572"/>
    </source>
</evidence>
<comment type="caution">
    <text evidence="1">The sequence shown here is derived from an EMBL/GenBank/DDBJ whole genome shotgun (WGS) entry which is preliminary data.</text>
</comment>
<dbReference type="EMBL" id="PYGD01000001">
    <property type="protein sequence ID" value="PSK94476.1"/>
    <property type="molecule type" value="Genomic_DNA"/>
</dbReference>
<protein>
    <submittedName>
        <fullName evidence="1">Thioredoxin-like protein</fullName>
    </submittedName>
</protein>
<accession>A0A2P8DB77</accession>
<dbReference type="AlphaFoldDB" id="A0A2P8DB77"/>
<name>A0A2P8DB77_9BACT</name>
<dbReference type="InterPro" id="IPR036249">
    <property type="entry name" value="Thioredoxin-like_sf"/>
</dbReference>
<dbReference type="OrthoDB" id="6120799at2"/>
<dbReference type="Pfam" id="PF14595">
    <property type="entry name" value="Thioredoxin_9"/>
    <property type="match status" value="1"/>
</dbReference>
<reference evidence="1 2" key="1">
    <citation type="submission" date="2018-03" db="EMBL/GenBank/DDBJ databases">
        <title>Genomic Encyclopedia of Type Strains, Phase III (KMG-III): the genomes of soil and plant-associated and newly described type strains.</title>
        <authorList>
            <person name="Whitman W."/>
        </authorList>
    </citation>
    <scope>NUCLEOTIDE SEQUENCE [LARGE SCALE GENOMIC DNA]</scope>
    <source>
        <strain evidence="1 2">CGMCC 1.12700</strain>
    </source>
</reference>
<proteinExistence type="predicted"/>
<dbReference type="RefSeq" id="WP_106521179.1">
    <property type="nucleotide sequence ID" value="NZ_PYGD01000001.1"/>
</dbReference>
<organism evidence="1 2">
    <name type="scientific">Taibaiella chishuiensis</name>
    <dbReference type="NCBI Taxonomy" id="1434707"/>
    <lineage>
        <taxon>Bacteria</taxon>
        <taxon>Pseudomonadati</taxon>
        <taxon>Bacteroidota</taxon>
        <taxon>Chitinophagia</taxon>
        <taxon>Chitinophagales</taxon>
        <taxon>Chitinophagaceae</taxon>
        <taxon>Taibaiella</taxon>
    </lineage>
</organism>
<gene>
    <name evidence="1" type="ORF">B0I18_101632</name>
</gene>
<dbReference type="Proteomes" id="UP000240572">
    <property type="component" value="Unassembled WGS sequence"/>
</dbReference>
<keyword evidence="2" id="KW-1185">Reference proteome</keyword>
<evidence type="ECO:0000313" key="1">
    <source>
        <dbReference type="EMBL" id="PSK94476.1"/>
    </source>
</evidence>
<dbReference type="SUPFAM" id="SSF52833">
    <property type="entry name" value="Thioredoxin-like"/>
    <property type="match status" value="1"/>
</dbReference>
<sequence>MSVFATATKSYTYDQFLELLDNLLTEGRTTGTNQSEEYLHYAKLNLQRMRRWNKTYEIGKELQDKIKKQKPQDWWVITEGWCGDSAQNLPAIAKMAAAAAGKINLRIVLRDENPGIMDQYLTNGTSRSIPILVAFDREDRQLFKWGPRPEPAHALLLAWKQKANPEPFDEFEKQMHTWYTQDKGHTLEAEFSALLEN</sequence>
<dbReference type="Gene3D" id="3.40.30.10">
    <property type="entry name" value="Glutaredoxin"/>
    <property type="match status" value="1"/>
</dbReference>